<dbReference type="AlphaFoldDB" id="A0A8J4V5V3"/>
<dbReference type="OrthoDB" id="18744at2759"/>
<evidence type="ECO:0000313" key="1">
    <source>
        <dbReference type="EMBL" id="KAF2072134.1"/>
    </source>
</evidence>
<keyword evidence="2" id="KW-1185">Reference proteome</keyword>
<accession>A0A8J4V5V3</accession>
<reference evidence="1" key="1">
    <citation type="submission" date="2020-01" db="EMBL/GenBank/DDBJ databases">
        <title>Development of genomics and gene disruption for Polysphondylium violaceum indicates a role for the polyketide synthase stlB in stalk morphogenesis.</title>
        <authorList>
            <person name="Narita B."/>
            <person name="Kawabe Y."/>
            <person name="Kin K."/>
            <person name="Saito T."/>
            <person name="Gibbs R."/>
            <person name="Kuspa A."/>
            <person name="Muzny D."/>
            <person name="Queller D."/>
            <person name="Richards S."/>
            <person name="Strassman J."/>
            <person name="Sucgang R."/>
            <person name="Worley K."/>
            <person name="Schaap P."/>
        </authorList>
    </citation>
    <scope>NUCLEOTIDE SEQUENCE</scope>
    <source>
        <strain evidence="1">QSvi11</strain>
    </source>
</reference>
<dbReference type="EMBL" id="AJWJ01000308">
    <property type="protein sequence ID" value="KAF2072134.1"/>
    <property type="molecule type" value="Genomic_DNA"/>
</dbReference>
<organism evidence="1 2">
    <name type="scientific">Polysphondylium violaceum</name>
    <dbReference type="NCBI Taxonomy" id="133409"/>
    <lineage>
        <taxon>Eukaryota</taxon>
        <taxon>Amoebozoa</taxon>
        <taxon>Evosea</taxon>
        <taxon>Eumycetozoa</taxon>
        <taxon>Dictyostelia</taxon>
        <taxon>Dictyosteliales</taxon>
        <taxon>Dictyosteliaceae</taxon>
        <taxon>Polysphondylium</taxon>
    </lineage>
</organism>
<proteinExistence type="predicted"/>
<sequence>MESKVNNLKINTSLVNNNNNNNDIHIGTIENKNISPLSSPKSAREPISPRYANLLKNKDIHHKLRHKRYFDSADWVLNGGNIPTTEEDETLLNAAFYPNKMMTEAST</sequence>
<name>A0A8J4V5V3_9MYCE</name>
<gene>
    <name evidence="1" type="ORF">CYY_006553</name>
</gene>
<evidence type="ECO:0000313" key="2">
    <source>
        <dbReference type="Proteomes" id="UP000695562"/>
    </source>
</evidence>
<dbReference type="Proteomes" id="UP000695562">
    <property type="component" value="Unassembled WGS sequence"/>
</dbReference>
<protein>
    <submittedName>
        <fullName evidence="1">Uncharacterized protein</fullName>
    </submittedName>
</protein>
<comment type="caution">
    <text evidence="1">The sequence shown here is derived from an EMBL/GenBank/DDBJ whole genome shotgun (WGS) entry which is preliminary data.</text>
</comment>